<accession>A0A4W4HP18</accession>
<evidence type="ECO:0000313" key="7">
    <source>
        <dbReference type="Ensembl" id="ENSEEEP00000050264.1"/>
    </source>
</evidence>
<dbReference type="PANTHER" id="PTHR36684:SF1">
    <property type="entry name" value="CYTOCHROME C OXIDASE ASSEMBLY PROTEIN COX14"/>
    <property type="match status" value="1"/>
</dbReference>
<dbReference type="STRING" id="8005.ENSEEEP00000050264"/>
<evidence type="ECO:0008006" key="9">
    <source>
        <dbReference type="Google" id="ProtNLM"/>
    </source>
</evidence>
<reference evidence="7" key="4">
    <citation type="submission" date="2025-08" db="UniProtKB">
        <authorList>
            <consortium name="Ensembl"/>
        </authorList>
    </citation>
    <scope>IDENTIFICATION</scope>
</reference>
<dbReference type="Ensembl" id="ENSEEET00000050813.2">
    <property type="protein sequence ID" value="ENSEEEP00000050264.1"/>
    <property type="gene ID" value="ENSEEEG00000023638.2"/>
</dbReference>
<evidence type="ECO:0000256" key="5">
    <source>
        <dbReference type="ARBA" id="ARBA00023136"/>
    </source>
</evidence>
<keyword evidence="2 6" id="KW-0812">Transmembrane</keyword>
<dbReference type="Proteomes" id="UP000314983">
    <property type="component" value="Chromosome 20"/>
</dbReference>
<keyword evidence="8" id="KW-1185">Reference proteome</keyword>
<evidence type="ECO:0000256" key="4">
    <source>
        <dbReference type="ARBA" id="ARBA00023128"/>
    </source>
</evidence>
<gene>
    <name evidence="7" type="primary">COX14</name>
</gene>
<evidence type="ECO:0000256" key="3">
    <source>
        <dbReference type="ARBA" id="ARBA00022989"/>
    </source>
</evidence>
<dbReference type="Pfam" id="PF14880">
    <property type="entry name" value="COX14"/>
    <property type="match status" value="1"/>
</dbReference>
<keyword evidence="4" id="KW-0496">Mitochondrion</keyword>
<evidence type="ECO:0000256" key="2">
    <source>
        <dbReference type="ARBA" id="ARBA00022692"/>
    </source>
</evidence>
<protein>
    <recommendedName>
        <fullName evidence="9">Cytochrome c oxidase assembly factor COX14</fullName>
    </recommendedName>
</protein>
<keyword evidence="5 6" id="KW-0472">Membrane</keyword>
<dbReference type="AlphaFoldDB" id="A0A4W4HP18"/>
<dbReference type="PANTHER" id="PTHR36684">
    <property type="entry name" value="CYTOCHROME C OXIDASE ASSEMBLY PROTEIN COX14"/>
    <property type="match status" value="1"/>
</dbReference>
<keyword evidence="3 6" id="KW-1133">Transmembrane helix</keyword>
<feature type="transmembrane region" description="Helical" evidence="6">
    <location>
        <begin position="12"/>
        <end position="33"/>
    </location>
</feature>
<reference evidence="7" key="5">
    <citation type="submission" date="2025-09" db="UniProtKB">
        <authorList>
            <consortium name="Ensembl"/>
        </authorList>
    </citation>
    <scope>IDENTIFICATION</scope>
</reference>
<name>A0A4W4HP18_ELEEL</name>
<dbReference type="GeneTree" id="ENSGT01150000287100"/>
<dbReference type="GO" id="GO:0031966">
    <property type="term" value="C:mitochondrial membrane"/>
    <property type="evidence" value="ECO:0007669"/>
    <property type="project" value="UniProtKB-SubCell"/>
</dbReference>
<dbReference type="OMA" id="RAYQRNI"/>
<organism evidence="7 8">
    <name type="scientific">Electrophorus electricus</name>
    <name type="common">Electric eel</name>
    <name type="synonym">Gymnotus electricus</name>
    <dbReference type="NCBI Taxonomy" id="8005"/>
    <lineage>
        <taxon>Eukaryota</taxon>
        <taxon>Metazoa</taxon>
        <taxon>Chordata</taxon>
        <taxon>Craniata</taxon>
        <taxon>Vertebrata</taxon>
        <taxon>Euteleostomi</taxon>
        <taxon>Actinopterygii</taxon>
        <taxon>Neopterygii</taxon>
        <taxon>Teleostei</taxon>
        <taxon>Ostariophysi</taxon>
        <taxon>Gymnotiformes</taxon>
        <taxon>Gymnotoidei</taxon>
        <taxon>Gymnotidae</taxon>
        <taxon>Electrophorus</taxon>
    </lineage>
</organism>
<evidence type="ECO:0000313" key="8">
    <source>
        <dbReference type="Proteomes" id="UP000314983"/>
    </source>
</evidence>
<sequence>MHFFTKRLADVGYRMFSASMMLLTLYGGYLCVLRGHRYLQRRKQLQLAAQNQSIDAETIKD</sequence>
<reference evidence="7" key="3">
    <citation type="submission" date="2020-05" db="EMBL/GenBank/DDBJ databases">
        <title>Electrophorus electricus (electric eel) genome, fEleEle1, primary haplotype.</title>
        <authorList>
            <person name="Myers G."/>
            <person name="Meyer A."/>
            <person name="Fedrigo O."/>
            <person name="Formenti G."/>
            <person name="Rhie A."/>
            <person name="Tracey A."/>
            <person name="Sims Y."/>
            <person name="Jarvis E.D."/>
        </authorList>
    </citation>
    <scope>NUCLEOTIDE SEQUENCE [LARGE SCALE GENOMIC DNA]</scope>
</reference>
<reference evidence="8" key="2">
    <citation type="journal article" date="2017" name="Sci. Adv.">
        <title>A tail of two voltages: Proteomic comparison of the three electric organs of the electric eel.</title>
        <authorList>
            <person name="Traeger L.L."/>
            <person name="Sabat G."/>
            <person name="Barrett-Wilt G.A."/>
            <person name="Wells G.B."/>
            <person name="Sussman M.R."/>
        </authorList>
    </citation>
    <scope>NUCLEOTIDE SEQUENCE [LARGE SCALE GENOMIC DNA]</scope>
</reference>
<dbReference type="InterPro" id="IPR029208">
    <property type="entry name" value="COX14"/>
</dbReference>
<evidence type="ECO:0000256" key="1">
    <source>
        <dbReference type="ARBA" id="ARBA00004304"/>
    </source>
</evidence>
<evidence type="ECO:0000256" key="6">
    <source>
        <dbReference type="SAM" id="Phobius"/>
    </source>
</evidence>
<reference evidence="8" key="1">
    <citation type="journal article" date="2014" name="Science">
        <title>Nonhuman genetics. Genomic basis for the convergent evolution of electric organs.</title>
        <authorList>
            <person name="Gallant J.R."/>
            <person name="Traeger L.L."/>
            <person name="Volkening J.D."/>
            <person name="Moffett H."/>
            <person name="Chen P.H."/>
            <person name="Novina C.D."/>
            <person name="Phillips G.N.Jr."/>
            <person name="Anand R."/>
            <person name="Wells G.B."/>
            <person name="Pinch M."/>
            <person name="Guth R."/>
            <person name="Unguez G.A."/>
            <person name="Albert J.S."/>
            <person name="Zakon H.H."/>
            <person name="Samanta M.P."/>
            <person name="Sussman M.R."/>
        </authorList>
    </citation>
    <scope>NUCLEOTIDE SEQUENCE [LARGE SCALE GENOMIC DNA]</scope>
</reference>
<proteinExistence type="predicted"/>
<comment type="subcellular location">
    <subcellularLocation>
        <location evidence="1">Mitochondrion membrane</location>
        <topology evidence="1">Single-pass membrane protein</topology>
    </subcellularLocation>
</comment>